<dbReference type="AlphaFoldDB" id="A0A174K0Y0"/>
<sequence>MLLLGGENLVTFEELYDITNPDEPVKVTEHKDITDEGQTVTIKEVPETPVHEETKKPETPDTPSHKVTDSPKTGDNTNVAAFAVLLGLSAAGLAFAAYKKRRSMKHDSDK</sequence>
<protein>
    <submittedName>
        <fullName evidence="3">Predicted outer membrane protein</fullName>
    </submittedName>
</protein>
<keyword evidence="2" id="KW-1133">Transmembrane helix</keyword>
<dbReference type="NCBIfam" id="TIGR01167">
    <property type="entry name" value="LPXTG_anchor"/>
    <property type="match status" value="1"/>
</dbReference>
<keyword evidence="2" id="KW-0812">Transmembrane</keyword>
<dbReference type="EMBL" id="CYZU01000053">
    <property type="protein sequence ID" value="CUP05763.1"/>
    <property type="molecule type" value="Genomic_DNA"/>
</dbReference>
<evidence type="ECO:0000256" key="2">
    <source>
        <dbReference type="SAM" id="Phobius"/>
    </source>
</evidence>
<reference evidence="3 4" key="1">
    <citation type="submission" date="2015-09" db="EMBL/GenBank/DDBJ databases">
        <authorList>
            <consortium name="Pathogen Informatics"/>
        </authorList>
    </citation>
    <scope>NUCLEOTIDE SEQUENCE [LARGE SCALE GENOMIC DNA]</scope>
    <source>
        <strain evidence="3 4">2789STDY5834876</strain>
    </source>
</reference>
<feature type="region of interest" description="Disordered" evidence="1">
    <location>
        <begin position="31"/>
        <end position="76"/>
    </location>
</feature>
<feature type="transmembrane region" description="Helical" evidence="2">
    <location>
        <begin position="79"/>
        <end position="98"/>
    </location>
</feature>
<dbReference type="Proteomes" id="UP000095544">
    <property type="component" value="Unassembled WGS sequence"/>
</dbReference>
<organism evidence="3 4">
    <name type="scientific">Faecalicatena contorta</name>
    <dbReference type="NCBI Taxonomy" id="39482"/>
    <lineage>
        <taxon>Bacteria</taxon>
        <taxon>Bacillati</taxon>
        <taxon>Bacillota</taxon>
        <taxon>Clostridia</taxon>
        <taxon>Lachnospirales</taxon>
        <taxon>Lachnospiraceae</taxon>
        <taxon>Faecalicatena</taxon>
    </lineage>
</organism>
<dbReference type="Gene3D" id="2.60.40.3930">
    <property type="match status" value="1"/>
</dbReference>
<evidence type="ECO:0000313" key="3">
    <source>
        <dbReference type="EMBL" id="CUP05763.1"/>
    </source>
</evidence>
<name>A0A174K0Y0_9FIRM</name>
<evidence type="ECO:0000256" key="1">
    <source>
        <dbReference type="SAM" id="MobiDB-lite"/>
    </source>
</evidence>
<gene>
    <name evidence="3" type="ORF">ERS852491_04141</name>
</gene>
<keyword evidence="2" id="KW-0472">Membrane</keyword>
<evidence type="ECO:0000313" key="4">
    <source>
        <dbReference type="Proteomes" id="UP000095544"/>
    </source>
</evidence>
<feature type="compositionally biased region" description="Basic and acidic residues" evidence="1">
    <location>
        <begin position="44"/>
        <end position="69"/>
    </location>
</feature>
<accession>A0A174K0Y0</accession>
<dbReference type="STRING" id="39482.ERS852491_04141"/>
<proteinExistence type="predicted"/>